<dbReference type="CDD" id="cd03801">
    <property type="entry name" value="GT4_PimA-like"/>
    <property type="match status" value="1"/>
</dbReference>
<sequence>MHIAYTFYDWPGYCAGPRINALRLLPELKRRGYDVTAIVLFRGTLASDEFLVSNGIKVIAKEYEPLVQARTRFVLDALEDAQPDLYVPNISVAGCYAGRYFRDSGRPTIVGHLSDDDFNWGMAERFCKFQDEWAVSGMFCMGRELGDIVRGWRPDRTHVVDICHGVEVPALTADPLGPLRFVFAGRMEDNQKRVMDLAKALRAVLQHRSDAEVKFIGDGSKRQDVETLFKKAGLGGRVHFTGFVEPDSVQDEMRWGNVFVLLSDYEGVPGAVMDSMAVGLVPLCLNIEGGLRELVVDGETGILVNDRNESFMAAVQRLADDIEFRKRLSHNAIKHIKAGFSLAESADRWERLFRKLWTDRGEFKDRFVAPKTFVLPDAYEKLGPEDKRIVVGGGRQRWLSKFASMIGVR</sequence>
<dbReference type="Proteomes" id="UP000320672">
    <property type="component" value="Chromosome"/>
</dbReference>
<dbReference type="EC" id="2.4.1.301" evidence="1"/>
<keyword evidence="1" id="KW-0328">Glycosyltransferase</keyword>
<proteinExistence type="predicted"/>
<keyword evidence="1" id="KW-0808">Transferase</keyword>
<dbReference type="Pfam" id="PF13692">
    <property type="entry name" value="Glyco_trans_1_4"/>
    <property type="match status" value="1"/>
</dbReference>
<accession>A0A517MN96</accession>
<keyword evidence="2" id="KW-1185">Reference proteome</keyword>
<reference evidence="1 2" key="1">
    <citation type="submission" date="2019-02" db="EMBL/GenBank/DDBJ databases">
        <title>Deep-cultivation of Planctomycetes and their phenomic and genomic characterization uncovers novel biology.</title>
        <authorList>
            <person name="Wiegand S."/>
            <person name="Jogler M."/>
            <person name="Boedeker C."/>
            <person name="Pinto D."/>
            <person name="Vollmers J."/>
            <person name="Rivas-Marin E."/>
            <person name="Kohn T."/>
            <person name="Peeters S.H."/>
            <person name="Heuer A."/>
            <person name="Rast P."/>
            <person name="Oberbeckmann S."/>
            <person name="Bunk B."/>
            <person name="Jeske O."/>
            <person name="Meyerdierks A."/>
            <person name="Storesund J.E."/>
            <person name="Kallscheuer N."/>
            <person name="Luecker S."/>
            <person name="Lage O.M."/>
            <person name="Pohl T."/>
            <person name="Merkel B.J."/>
            <person name="Hornburger P."/>
            <person name="Mueller R.-W."/>
            <person name="Bruemmer F."/>
            <person name="Labrenz M."/>
            <person name="Spormann A.M."/>
            <person name="Op den Camp H."/>
            <person name="Overmann J."/>
            <person name="Amann R."/>
            <person name="Jetten M.S.M."/>
            <person name="Mascher T."/>
            <person name="Medema M.H."/>
            <person name="Devos D.P."/>
            <person name="Kaster A.-K."/>
            <person name="Ovreas L."/>
            <person name="Rohde M."/>
            <person name="Galperin M.Y."/>
            <person name="Jogler C."/>
        </authorList>
    </citation>
    <scope>NUCLEOTIDE SEQUENCE [LARGE SCALE GENOMIC DNA]</scope>
    <source>
        <strain evidence="1 2">FF011L</strain>
    </source>
</reference>
<dbReference type="AlphaFoldDB" id="A0A517MN96"/>
<dbReference type="PANTHER" id="PTHR12526">
    <property type="entry name" value="GLYCOSYLTRANSFERASE"/>
    <property type="match status" value="1"/>
</dbReference>
<organism evidence="1 2">
    <name type="scientific">Roseimaritima multifibrata</name>
    <dbReference type="NCBI Taxonomy" id="1930274"/>
    <lineage>
        <taxon>Bacteria</taxon>
        <taxon>Pseudomonadati</taxon>
        <taxon>Planctomycetota</taxon>
        <taxon>Planctomycetia</taxon>
        <taxon>Pirellulales</taxon>
        <taxon>Pirellulaceae</taxon>
        <taxon>Roseimaritima</taxon>
    </lineage>
</organism>
<protein>
    <submittedName>
        <fullName evidence="1">Alpha-D-kanosaminyltransferase</fullName>
        <ecNumber evidence="1">2.4.1.301</ecNumber>
    </submittedName>
</protein>
<gene>
    <name evidence="1" type="primary">kanE_2</name>
    <name evidence="1" type="ORF">FF011L_51590</name>
</gene>
<dbReference type="Gene3D" id="3.40.50.2000">
    <property type="entry name" value="Glycogen Phosphorylase B"/>
    <property type="match status" value="2"/>
</dbReference>
<dbReference type="EMBL" id="CP036262">
    <property type="protein sequence ID" value="QDS96351.1"/>
    <property type="molecule type" value="Genomic_DNA"/>
</dbReference>
<name>A0A517MN96_9BACT</name>
<dbReference type="OrthoDB" id="273188at2"/>
<evidence type="ECO:0000313" key="1">
    <source>
        <dbReference type="EMBL" id="QDS96351.1"/>
    </source>
</evidence>
<dbReference type="GO" id="GO:0016757">
    <property type="term" value="F:glycosyltransferase activity"/>
    <property type="evidence" value="ECO:0007669"/>
    <property type="project" value="UniProtKB-KW"/>
</dbReference>
<dbReference type="KEGG" id="rml:FF011L_51590"/>
<dbReference type="SUPFAM" id="SSF53756">
    <property type="entry name" value="UDP-Glycosyltransferase/glycogen phosphorylase"/>
    <property type="match status" value="1"/>
</dbReference>
<evidence type="ECO:0000313" key="2">
    <source>
        <dbReference type="Proteomes" id="UP000320672"/>
    </source>
</evidence>